<proteinExistence type="predicted"/>
<sequence length="221" mass="26766">MLSALSNEILQQDENNPNVFIKREPVVIVDKEEVDRFFTYYWHMPAESLVYWGNNTTEYRKILIQTPQEISRICTDVWLWKFKSWTQEKPEQTKWLIEQMRRENPRFLDFSEPIQDGDKKWVNIETSQCFNIVASVEMEVSLILESLNNQKKVIQKYQIWIARGINTSMMYWVDFDKRLYHYKESDKFMVGVMKVWDRNGLYKAYSELFGEEFPKVKAYYD</sequence>
<dbReference type="AlphaFoldDB" id="K1XGG9"/>
<evidence type="ECO:0000313" key="1">
    <source>
        <dbReference type="EMBL" id="EKD29365.1"/>
    </source>
</evidence>
<gene>
    <name evidence="1" type="ORF">ACD_78C00435G0002</name>
</gene>
<comment type="caution">
    <text evidence="1">The sequence shown here is derived from an EMBL/GenBank/DDBJ whole genome shotgun (WGS) entry which is preliminary data.</text>
</comment>
<name>K1XGG9_9BACT</name>
<reference evidence="1" key="1">
    <citation type="journal article" date="2012" name="Science">
        <title>Fermentation, hydrogen, and sulfur metabolism in multiple uncultivated bacterial phyla.</title>
        <authorList>
            <person name="Wrighton K.C."/>
            <person name="Thomas B.C."/>
            <person name="Sharon I."/>
            <person name="Miller C.S."/>
            <person name="Castelle C.J."/>
            <person name="VerBerkmoes N.C."/>
            <person name="Wilkins M.J."/>
            <person name="Hettich R.L."/>
            <person name="Lipton M.S."/>
            <person name="Williams K.H."/>
            <person name="Long P.E."/>
            <person name="Banfield J.F."/>
        </authorList>
    </citation>
    <scope>NUCLEOTIDE SEQUENCE [LARGE SCALE GENOMIC DNA]</scope>
</reference>
<organism evidence="1">
    <name type="scientific">uncultured bacterium</name>
    <name type="common">gcode 4</name>
    <dbReference type="NCBI Taxonomy" id="1234023"/>
    <lineage>
        <taxon>Bacteria</taxon>
        <taxon>environmental samples</taxon>
    </lineage>
</organism>
<accession>K1XGG9</accession>
<dbReference type="EMBL" id="AMFJ01034435">
    <property type="protein sequence ID" value="EKD29365.1"/>
    <property type="molecule type" value="Genomic_DNA"/>
</dbReference>
<protein>
    <submittedName>
        <fullName evidence="1">Uncharacterized protein</fullName>
    </submittedName>
</protein>